<dbReference type="PANTHER" id="PTHR46609">
    <property type="entry name" value="EXONUCLEASE, PHAGE-TYPE/RECB, C-TERMINAL DOMAIN-CONTAINING PROTEIN"/>
    <property type="match status" value="1"/>
</dbReference>
<dbReference type="AlphaFoldDB" id="A0A9W6BSW2"/>
<organism evidence="3 4">
    <name type="scientific">Pleodorina starrii</name>
    <dbReference type="NCBI Taxonomy" id="330485"/>
    <lineage>
        <taxon>Eukaryota</taxon>
        <taxon>Viridiplantae</taxon>
        <taxon>Chlorophyta</taxon>
        <taxon>core chlorophytes</taxon>
        <taxon>Chlorophyceae</taxon>
        <taxon>CS clade</taxon>
        <taxon>Chlamydomonadales</taxon>
        <taxon>Volvocaceae</taxon>
        <taxon>Pleodorina</taxon>
    </lineage>
</organism>
<gene>
    <name evidence="3" type="primary">PLEST010902</name>
    <name evidence="3" type="ORF">PLESTB_001261100</name>
</gene>
<evidence type="ECO:0000313" key="4">
    <source>
        <dbReference type="Proteomes" id="UP001165080"/>
    </source>
</evidence>
<keyword evidence="4" id="KW-1185">Reference proteome</keyword>
<dbReference type="InterPro" id="IPR051703">
    <property type="entry name" value="NF-kappa-B_Signaling_Reg"/>
</dbReference>
<feature type="domain" description="YqaJ viral recombinase" evidence="2">
    <location>
        <begin position="209"/>
        <end position="397"/>
    </location>
</feature>
<accession>A0A9W6BSW2</accession>
<dbReference type="Proteomes" id="UP001165080">
    <property type="component" value="Unassembled WGS sequence"/>
</dbReference>
<dbReference type="InterPro" id="IPR011604">
    <property type="entry name" value="PDDEXK-like_dom_sf"/>
</dbReference>
<protein>
    <recommendedName>
        <fullName evidence="2">YqaJ viral recombinase domain-containing protein</fullName>
    </recommendedName>
</protein>
<name>A0A9W6BSW2_9CHLO</name>
<feature type="region of interest" description="Disordered" evidence="1">
    <location>
        <begin position="45"/>
        <end position="145"/>
    </location>
</feature>
<sequence>MQLRRQIRELGKLFHGASYDAPASHLAALAAQLQAAADGLRPLLPARGFTSADTGRERKRRRSEAGNPEHGREEAEEGAPTPEDFRPGKEPGRKKLPPGEKRPFHVPQLLEQRQQQQQQEAAQTPVARRPALAAVQGGDAPTGRPNTNYCALTIADVQRSTDNRFLTLAAQAPPGFGDLAQTAVDALSGLPPELHSTAVRYAPQGSPIWHAARRGRVTGSTLGAYLGFGEPHAAKYLGVPSYLSGREQIIAVHRNLVGGDDRPQQQDEGSPCLEWGHRHEPNSLYTVLTQLRKVPGFEQVSLSSCFILEQGFLPCAAQEGAPPLGASLDGLLVVQLPGGQQPKRVALEFKSQFPYAKPRGKENDAAGAYTFAPYKRVPERLPAVHYAQVQLSMYATQTTQCLYLQYTVEETFIRLVEYDAEWLRVAVGVGAQGELDGGVAGSIWRKYFSKGVLPPVDYGLEEGMYTRLLELTREGCSRASVLAKVESIKGPDRRKFA</sequence>
<evidence type="ECO:0000259" key="2">
    <source>
        <dbReference type="Pfam" id="PF09588"/>
    </source>
</evidence>
<dbReference type="SUPFAM" id="SSF52980">
    <property type="entry name" value="Restriction endonuclease-like"/>
    <property type="match status" value="1"/>
</dbReference>
<dbReference type="InterPro" id="IPR019080">
    <property type="entry name" value="YqaJ_viral_recombinase"/>
</dbReference>
<dbReference type="Pfam" id="PF09588">
    <property type="entry name" value="YqaJ"/>
    <property type="match status" value="1"/>
</dbReference>
<proteinExistence type="predicted"/>
<dbReference type="InterPro" id="IPR011335">
    <property type="entry name" value="Restrct_endonuc-II-like"/>
</dbReference>
<dbReference type="PANTHER" id="PTHR46609:SF6">
    <property type="entry name" value="EXONUCLEASE, PHAGE-TYPE_RECB, C-TERMINAL DOMAIN-CONTAINING PROTEIN-RELATED"/>
    <property type="match status" value="1"/>
</dbReference>
<reference evidence="3 4" key="1">
    <citation type="journal article" date="2023" name="Commun. Biol.">
        <title>Reorganization of the ancestral sex-determining regions during the evolution of trioecy in Pleodorina starrii.</title>
        <authorList>
            <person name="Takahashi K."/>
            <person name="Suzuki S."/>
            <person name="Kawai-Toyooka H."/>
            <person name="Yamamoto K."/>
            <person name="Hamaji T."/>
            <person name="Ootsuki R."/>
            <person name="Yamaguchi H."/>
            <person name="Kawachi M."/>
            <person name="Higashiyama T."/>
            <person name="Nozaki H."/>
        </authorList>
    </citation>
    <scope>NUCLEOTIDE SEQUENCE [LARGE SCALE GENOMIC DNA]</scope>
    <source>
        <strain evidence="3 4">NIES-4479</strain>
    </source>
</reference>
<dbReference type="Gene3D" id="3.90.320.10">
    <property type="match status" value="1"/>
</dbReference>
<dbReference type="EMBL" id="BRXU01000019">
    <property type="protein sequence ID" value="GLC57754.1"/>
    <property type="molecule type" value="Genomic_DNA"/>
</dbReference>
<dbReference type="GO" id="GO:0006281">
    <property type="term" value="P:DNA repair"/>
    <property type="evidence" value="ECO:0007669"/>
    <property type="project" value="UniProtKB-ARBA"/>
</dbReference>
<comment type="caution">
    <text evidence="3">The sequence shown here is derived from an EMBL/GenBank/DDBJ whole genome shotgun (WGS) entry which is preliminary data.</text>
</comment>
<feature type="compositionally biased region" description="Low complexity" evidence="1">
    <location>
        <begin position="108"/>
        <end position="123"/>
    </location>
</feature>
<evidence type="ECO:0000256" key="1">
    <source>
        <dbReference type="SAM" id="MobiDB-lite"/>
    </source>
</evidence>
<feature type="compositionally biased region" description="Basic and acidic residues" evidence="1">
    <location>
        <begin position="63"/>
        <end position="73"/>
    </location>
</feature>
<evidence type="ECO:0000313" key="3">
    <source>
        <dbReference type="EMBL" id="GLC57754.1"/>
    </source>
</evidence>
<feature type="compositionally biased region" description="Basic and acidic residues" evidence="1">
    <location>
        <begin position="83"/>
        <end position="103"/>
    </location>
</feature>